<dbReference type="Proteomes" id="UP000219215">
    <property type="component" value="Chromosome DPRO"/>
</dbReference>
<protein>
    <recommendedName>
        <fullName evidence="4">7-cyano-7-deazaguanine synthase</fullName>
    </recommendedName>
</protein>
<dbReference type="Gene3D" id="3.40.50.620">
    <property type="entry name" value="HUPs"/>
    <property type="match status" value="1"/>
</dbReference>
<dbReference type="GO" id="GO:0008616">
    <property type="term" value="P:tRNA queuosine(34) biosynthetic process"/>
    <property type="evidence" value="ECO:0007669"/>
    <property type="project" value="UniProtKB-KW"/>
</dbReference>
<evidence type="ECO:0000256" key="1">
    <source>
        <dbReference type="ARBA" id="ARBA00022785"/>
    </source>
</evidence>
<gene>
    <name evidence="2" type="ORF">DPRO_1319</name>
</gene>
<evidence type="ECO:0008006" key="4">
    <source>
        <dbReference type="Google" id="ProtNLM"/>
    </source>
</evidence>
<dbReference type="AlphaFoldDB" id="A0A2C8F856"/>
<dbReference type="EMBL" id="LT907975">
    <property type="protein sequence ID" value="SOB58209.1"/>
    <property type="molecule type" value="Genomic_DNA"/>
</dbReference>
<dbReference type="InterPro" id="IPR018317">
    <property type="entry name" value="QueC"/>
</dbReference>
<sequence length="264" mass="30744">MTTTTTKLFFTGGWDSTFRLLELLVAEKRPVQPIYVIDPDRWSLREEQKAMADIKTTVVERFPEAANLLKPTMIIDKTDLKPDPAFKACEQKLLETNIFGSQYEWLGRAAKQFGLEGAEVCVEYSEIKVAGCYVTINPLVEQIEDGSYYFAEEHKNTLEYQFFGMYSFPVMRTSKAEMMEKAEKYGFLDILEMSWFCHKPNFLGQACGMCNPCKDAMTMEMTHRVPPFGRFCYHLKRNLNPRTHLQHFPKVYDYLRTLKRKLKG</sequence>
<evidence type="ECO:0000313" key="3">
    <source>
        <dbReference type="Proteomes" id="UP000219215"/>
    </source>
</evidence>
<accession>A0A2C8F856</accession>
<evidence type="ECO:0000313" key="2">
    <source>
        <dbReference type="EMBL" id="SOB58209.1"/>
    </source>
</evidence>
<keyword evidence="3" id="KW-1185">Reference proteome</keyword>
<dbReference type="OrthoDB" id="597561at2"/>
<dbReference type="RefSeq" id="WP_097011313.1">
    <property type="nucleotide sequence ID" value="NZ_LT907975.1"/>
</dbReference>
<proteinExistence type="predicted"/>
<dbReference type="InterPro" id="IPR014729">
    <property type="entry name" value="Rossmann-like_a/b/a_fold"/>
</dbReference>
<dbReference type="KEGG" id="pprf:DPRO_1319"/>
<name>A0A2C8F856_9BACT</name>
<keyword evidence="1" id="KW-0671">Queuosine biosynthesis</keyword>
<dbReference type="Pfam" id="PF06508">
    <property type="entry name" value="QueC"/>
    <property type="match status" value="1"/>
</dbReference>
<organism evidence="2 3">
    <name type="scientific">Pseudodesulfovibrio profundus</name>
    <dbReference type="NCBI Taxonomy" id="57320"/>
    <lineage>
        <taxon>Bacteria</taxon>
        <taxon>Pseudomonadati</taxon>
        <taxon>Thermodesulfobacteriota</taxon>
        <taxon>Desulfovibrionia</taxon>
        <taxon>Desulfovibrionales</taxon>
        <taxon>Desulfovibrionaceae</taxon>
    </lineage>
</organism>
<reference evidence="3" key="1">
    <citation type="submission" date="2017-09" db="EMBL/GenBank/DDBJ databases">
        <authorList>
            <person name="Regsiter A."/>
            <person name="William W."/>
        </authorList>
    </citation>
    <scope>NUCLEOTIDE SEQUENCE [LARGE SCALE GENOMIC DNA]</scope>
    <source>
        <strain evidence="3">500-1</strain>
    </source>
</reference>